<evidence type="ECO:0008006" key="5">
    <source>
        <dbReference type="Google" id="ProtNLM"/>
    </source>
</evidence>
<evidence type="ECO:0000313" key="3">
    <source>
        <dbReference type="EMBL" id="GAA3702551.1"/>
    </source>
</evidence>
<feature type="region of interest" description="Disordered" evidence="2">
    <location>
        <begin position="136"/>
        <end position="160"/>
    </location>
</feature>
<dbReference type="Gene3D" id="1.20.5.780">
    <property type="entry name" value="Single helix bin"/>
    <property type="match status" value="1"/>
</dbReference>
<evidence type="ECO:0000256" key="2">
    <source>
        <dbReference type="SAM" id="MobiDB-lite"/>
    </source>
</evidence>
<name>A0ABP7DFL0_9ACTN</name>
<proteinExistence type="predicted"/>
<sequence>MTEDSSPLPARRRRPREDGQGQRGKRVNLRLSDAEHTTLEAAAARYGTTLAGYVSAAALSAARDELPPDAREAAIELFGMQADLRRLRAAHGIDSGALADALYAMREALEETIEEFINISRRARGQRARWTPVRFQHAPAPPPPAASPAVDAEPRPPSTAADWTKQLAELARQLEAGDTPAGEYWYHERLYGALITVVMELGKAHPGGLDRLQPRR</sequence>
<accession>A0ABP7DFL0</accession>
<keyword evidence="4" id="KW-1185">Reference proteome</keyword>
<evidence type="ECO:0000313" key="4">
    <source>
        <dbReference type="Proteomes" id="UP001500902"/>
    </source>
</evidence>
<evidence type="ECO:0000256" key="1">
    <source>
        <dbReference type="ARBA" id="ARBA00022649"/>
    </source>
</evidence>
<comment type="caution">
    <text evidence="3">The sequence shown here is derived from an EMBL/GenBank/DDBJ whole genome shotgun (WGS) entry which is preliminary data.</text>
</comment>
<protein>
    <recommendedName>
        <fullName evidence="5">Ribbon-helix-helix protein, copG family</fullName>
    </recommendedName>
</protein>
<dbReference type="Pfam" id="PF08681">
    <property type="entry name" value="TacA1"/>
    <property type="match status" value="1"/>
</dbReference>
<organism evidence="3 4">
    <name type="scientific">Nonomuraea antimicrobica</name>
    <dbReference type="NCBI Taxonomy" id="561173"/>
    <lineage>
        <taxon>Bacteria</taxon>
        <taxon>Bacillati</taxon>
        <taxon>Actinomycetota</taxon>
        <taxon>Actinomycetes</taxon>
        <taxon>Streptosporangiales</taxon>
        <taxon>Streptosporangiaceae</taxon>
        <taxon>Nonomuraea</taxon>
    </lineage>
</organism>
<dbReference type="InterPro" id="IPR014795">
    <property type="entry name" value="TacA_1-like"/>
</dbReference>
<dbReference type="EMBL" id="BAAAZP010000169">
    <property type="protein sequence ID" value="GAA3702551.1"/>
    <property type="molecule type" value="Genomic_DNA"/>
</dbReference>
<reference evidence="4" key="1">
    <citation type="journal article" date="2019" name="Int. J. Syst. Evol. Microbiol.">
        <title>The Global Catalogue of Microorganisms (GCM) 10K type strain sequencing project: providing services to taxonomists for standard genome sequencing and annotation.</title>
        <authorList>
            <consortium name="The Broad Institute Genomics Platform"/>
            <consortium name="The Broad Institute Genome Sequencing Center for Infectious Disease"/>
            <person name="Wu L."/>
            <person name="Ma J."/>
        </authorList>
    </citation>
    <scope>NUCLEOTIDE SEQUENCE [LARGE SCALE GENOMIC DNA]</scope>
    <source>
        <strain evidence="4">JCM 16904</strain>
    </source>
</reference>
<dbReference type="Proteomes" id="UP001500902">
    <property type="component" value="Unassembled WGS sequence"/>
</dbReference>
<feature type="region of interest" description="Disordered" evidence="2">
    <location>
        <begin position="1"/>
        <end position="28"/>
    </location>
</feature>
<gene>
    <name evidence="3" type="ORF">GCM10022224_080480</name>
</gene>
<keyword evidence="1" id="KW-1277">Toxin-antitoxin system</keyword>
<dbReference type="RefSeq" id="WP_344890762.1">
    <property type="nucleotide sequence ID" value="NZ_BAAAZP010000169.1"/>
</dbReference>